<feature type="transmembrane region" description="Helical" evidence="11">
    <location>
        <begin position="104"/>
        <end position="122"/>
    </location>
</feature>
<evidence type="ECO:0000256" key="1">
    <source>
        <dbReference type="ARBA" id="ARBA00003321"/>
    </source>
</evidence>
<evidence type="ECO:0000313" key="14">
    <source>
        <dbReference type="Proteomes" id="UP000003789"/>
    </source>
</evidence>
<name>Q1ZBA8_9GAMM</name>
<keyword evidence="5" id="KW-1003">Cell membrane</keyword>
<sequence length="422" mass="45818">MFSLLTPSTKLTLWLISLVPFIWGMLTSITNLLVPYLQDVYSLSYTQSIWVQVIFSLSPLIISLPMAAIINRTGYKPALIGVLCFAVLGCILVLPAAWHYSYRVTLVAIFIVAMSVAAMQVVTNPIVTSLGSDNTISNRMTFVSSINALGTTVAPWLAAAYFFPEITQSPIEKANNLQIPFILLATFISIVTITLLVTRFNTPPTKRTQTSADVNSTNQVNNVDNATLNQRHYWLGVIAIFCYTGTEVSIGTYLVSYLNQAGNLPLNTAGQLVTFYWGGAMAGRIAGCLLFSKINARKVLCINAALSGLIILGAILLPGLTSGYLMIGLGLCHSIMYPVIFSLAIRQLGDQIAKASSILIMAGAGGAILPLIQALLADQFFIANTFLLSFICYVFILFYSAIGYKNKDSIGMGFLRKNTQPE</sequence>
<dbReference type="PROSITE" id="PS50850">
    <property type="entry name" value="MFS"/>
    <property type="match status" value="1"/>
</dbReference>
<protein>
    <submittedName>
        <fullName evidence="13">Glucose/galactose transporter family protein</fullName>
    </submittedName>
</protein>
<feature type="transmembrane region" description="Helical" evidence="11">
    <location>
        <begin position="299"/>
        <end position="317"/>
    </location>
</feature>
<feature type="transmembrane region" description="Helical" evidence="11">
    <location>
        <begin position="178"/>
        <end position="197"/>
    </location>
</feature>
<accession>Q1ZBA8</accession>
<evidence type="ECO:0000256" key="7">
    <source>
        <dbReference type="ARBA" id="ARBA00022597"/>
    </source>
</evidence>
<dbReference type="Pfam" id="PF07690">
    <property type="entry name" value="MFS_1"/>
    <property type="match status" value="1"/>
</dbReference>
<dbReference type="OrthoDB" id="9795150at2"/>
<dbReference type="InterPro" id="IPR050375">
    <property type="entry name" value="MFS_TsgA-like"/>
</dbReference>
<feature type="transmembrane region" description="Helical" evidence="11">
    <location>
        <begin position="323"/>
        <end position="345"/>
    </location>
</feature>
<dbReference type="HOGENOM" id="CLU_028452_2_2_6"/>
<evidence type="ECO:0000256" key="6">
    <source>
        <dbReference type="ARBA" id="ARBA00022519"/>
    </source>
</evidence>
<reference evidence="13 14" key="1">
    <citation type="submission" date="2006-03" db="EMBL/GenBank/DDBJ databases">
        <authorList>
            <person name="Bartlett D.H."/>
            <person name="Valle G."/>
            <person name="Lauro F.M."/>
            <person name="Vezzi A."/>
            <person name="Simonato F."/>
            <person name="Eloe E."/>
            <person name="Vitulo N."/>
            <person name="Stratton T.K."/>
            <person name="D'angelo M."/>
            <person name="Ferriera S."/>
            <person name="Johnson J."/>
            <person name="Kravitz S."/>
            <person name="Beeson K."/>
            <person name="Sutton G."/>
            <person name="Rogers Y."/>
            <person name="Friedman R."/>
            <person name="Frazier M."/>
            <person name="Venter J.C."/>
        </authorList>
    </citation>
    <scope>NUCLEOTIDE SEQUENCE [LARGE SCALE GENOMIC DNA]</scope>
    <source>
        <strain evidence="13 14">3TCK</strain>
    </source>
</reference>
<feature type="transmembrane region" description="Helical" evidence="11">
    <location>
        <begin position="233"/>
        <end position="255"/>
    </location>
</feature>
<dbReference type="RefSeq" id="WP_006228536.1">
    <property type="nucleotide sequence ID" value="NZ_CH724134.1"/>
</dbReference>
<dbReference type="Gene3D" id="1.20.1250.20">
    <property type="entry name" value="MFS general substrate transporter like domains"/>
    <property type="match status" value="2"/>
</dbReference>
<feature type="transmembrane region" description="Helical" evidence="11">
    <location>
        <begin position="12"/>
        <end position="37"/>
    </location>
</feature>
<gene>
    <name evidence="13" type="ORF">P3TCK_02636</name>
</gene>
<keyword evidence="7" id="KW-0762">Sugar transport</keyword>
<evidence type="ECO:0000259" key="12">
    <source>
        <dbReference type="PROSITE" id="PS50850"/>
    </source>
</evidence>
<keyword evidence="9 11" id="KW-1133">Transmembrane helix</keyword>
<comment type="caution">
    <text evidence="13">The sequence shown here is derived from an EMBL/GenBank/DDBJ whole genome shotgun (WGS) entry which is preliminary data.</text>
</comment>
<dbReference type="GO" id="GO:0005354">
    <property type="term" value="F:galactose transmembrane transporter activity"/>
    <property type="evidence" value="ECO:0007669"/>
    <property type="project" value="InterPro"/>
</dbReference>
<evidence type="ECO:0000256" key="9">
    <source>
        <dbReference type="ARBA" id="ARBA00022989"/>
    </source>
</evidence>
<evidence type="ECO:0000256" key="11">
    <source>
        <dbReference type="SAM" id="Phobius"/>
    </source>
</evidence>
<feature type="transmembrane region" description="Helical" evidence="11">
    <location>
        <begin position="357"/>
        <end position="376"/>
    </location>
</feature>
<feature type="transmembrane region" description="Helical" evidence="11">
    <location>
        <begin position="275"/>
        <end position="292"/>
    </location>
</feature>
<feature type="transmembrane region" description="Helical" evidence="11">
    <location>
        <begin position="77"/>
        <end position="98"/>
    </location>
</feature>
<evidence type="ECO:0000256" key="2">
    <source>
        <dbReference type="ARBA" id="ARBA00004429"/>
    </source>
</evidence>
<dbReference type="InterPro" id="IPR011701">
    <property type="entry name" value="MFS"/>
</dbReference>
<dbReference type="InterPro" id="IPR036259">
    <property type="entry name" value="MFS_trans_sf"/>
</dbReference>
<dbReference type="GO" id="GO:1904659">
    <property type="term" value="P:D-glucose transmembrane transport"/>
    <property type="evidence" value="ECO:0007669"/>
    <property type="project" value="InterPro"/>
</dbReference>
<evidence type="ECO:0000256" key="5">
    <source>
        <dbReference type="ARBA" id="ARBA00022475"/>
    </source>
</evidence>
<comment type="function">
    <text evidence="1">Intake of glucose and galactose.</text>
</comment>
<evidence type="ECO:0000256" key="10">
    <source>
        <dbReference type="ARBA" id="ARBA00023136"/>
    </source>
</evidence>
<evidence type="ECO:0000313" key="13">
    <source>
        <dbReference type="EMBL" id="EAS45234.1"/>
    </source>
</evidence>
<organism evidence="13 14">
    <name type="scientific">Photobacterium profundum 3TCK</name>
    <dbReference type="NCBI Taxonomy" id="314280"/>
    <lineage>
        <taxon>Bacteria</taxon>
        <taxon>Pseudomonadati</taxon>
        <taxon>Pseudomonadota</taxon>
        <taxon>Gammaproteobacteria</taxon>
        <taxon>Vibrionales</taxon>
        <taxon>Vibrionaceae</taxon>
        <taxon>Photobacterium</taxon>
    </lineage>
</organism>
<dbReference type="GO" id="GO:0055056">
    <property type="term" value="F:D-glucose transmembrane transporter activity"/>
    <property type="evidence" value="ECO:0007669"/>
    <property type="project" value="InterPro"/>
</dbReference>
<keyword evidence="8 11" id="KW-0812">Transmembrane</keyword>
<dbReference type="InterPro" id="IPR020846">
    <property type="entry name" value="MFS_dom"/>
</dbReference>
<keyword evidence="10 11" id="KW-0472">Membrane</keyword>
<feature type="transmembrane region" description="Helical" evidence="11">
    <location>
        <begin position="382"/>
        <end position="402"/>
    </location>
</feature>
<dbReference type="SUPFAM" id="SSF103473">
    <property type="entry name" value="MFS general substrate transporter"/>
    <property type="match status" value="1"/>
</dbReference>
<evidence type="ECO:0000256" key="4">
    <source>
        <dbReference type="ARBA" id="ARBA00022448"/>
    </source>
</evidence>
<dbReference type="EMBL" id="AAPH01000001">
    <property type="protein sequence ID" value="EAS45234.1"/>
    <property type="molecule type" value="Genomic_DNA"/>
</dbReference>
<dbReference type="GO" id="GO:0005886">
    <property type="term" value="C:plasma membrane"/>
    <property type="evidence" value="ECO:0007669"/>
    <property type="project" value="UniProtKB-SubCell"/>
</dbReference>
<dbReference type="PANTHER" id="PTHR43702:SF3">
    <property type="entry name" value="PROTEIN TSGA"/>
    <property type="match status" value="1"/>
</dbReference>
<dbReference type="NCBIfam" id="TIGR01272">
    <property type="entry name" value="gluP"/>
    <property type="match status" value="1"/>
</dbReference>
<feature type="transmembrane region" description="Helical" evidence="11">
    <location>
        <begin position="142"/>
        <end position="163"/>
    </location>
</feature>
<dbReference type="Proteomes" id="UP000003789">
    <property type="component" value="Unassembled WGS sequence"/>
</dbReference>
<proteinExistence type="inferred from homology"/>
<dbReference type="PANTHER" id="PTHR43702">
    <property type="entry name" value="L-FUCOSE-PROTON SYMPORTER"/>
    <property type="match status" value="1"/>
</dbReference>
<keyword evidence="6" id="KW-0997">Cell inner membrane</keyword>
<dbReference type="InterPro" id="IPR005964">
    <property type="entry name" value="Glc/Gal_transptr_bac"/>
</dbReference>
<comment type="similarity">
    <text evidence="3">Belongs to the major facilitator superfamily. FHS transporter (TC 2.A.1.7) family.</text>
</comment>
<feature type="domain" description="Major facilitator superfamily (MFS) profile" evidence="12">
    <location>
        <begin position="12"/>
        <end position="407"/>
    </location>
</feature>
<dbReference type="AlphaFoldDB" id="Q1ZBA8"/>
<feature type="transmembrane region" description="Helical" evidence="11">
    <location>
        <begin position="49"/>
        <end position="70"/>
    </location>
</feature>
<evidence type="ECO:0000256" key="8">
    <source>
        <dbReference type="ARBA" id="ARBA00022692"/>
    </source>
</evidence>
<comment type="subcellular location">
    <subcellularLocation>
        <location evidence="2">Cell inner membrane</location>
        <topology evidence="2">Multi-pass membrane protein</topology>
    </subcellularLocation>
</comment>
<keyword evidence="4" id="KW-0813">Transport</keyword>
<evidence type="ECO:0000256" key="3">
    <source>
        <dbReference type="ARBA" id="ARBA00009120"/>
    </source>
</evidence>